<reference evidence="1" key="1">
    <citation type="submission" date="2020-04" db="EMBL/GenBank/DDBJ databases">
        <authorList>
            <person name="Chiriac C."/>
            <person name="Salcher M."/>
            <person name="Ghai R."/>
            <person name="Kavagutti S V."/>
        </authorList>
    </citation>
    <scope>NUCLEOTIDE SEQUENCE</scope>
</reference>
<dbReference type="EMBL" id="LR796247">
    <property type="protein sequence ID" value="CAB4131688.1"/>
    <property type="molecule type" value="Genomic_DNA"/>
</dbReference>
<sequence>MAWKQISEYASVYLKRHSYVNYDVDQECYFVDFYQDDNYVTSERYPGKSIHFVEDAAENYVLGILNVPQTA</sequence>
<name>A0A6J5LAP7_9CAUD</name>
<accession>A0A6J5LAP7</accession>
<protein>
    <submittedName>
        <fullName evidence="1">Uncharacterized protein</fullName>
    </submittedName>
</protein>
<organism evidence="1">
    <name type="scientific">uncultured Caudovirales phage</name>
    <dbReference type="NCBI Taxonomy" id="2100421"/>
    <lineage>
        <taxon>Viruses</taxon>
        <taxon>Duplodnaviria</taxon>
        <taxon>Heunggongvirae</taxon>
        <taxon>Uroviricota</taxon>
        <taxon>Caudoviricetes</taxon>
        <taxon>Peduoviridae</taxon>
        <taxon>Maltschvirus</taxon>
        <taxon>Maltschvirus maltsch</taxon>
    </lineage>
</organism>
<proteinExistence type="predicted"/>
<gene>
    <name evidence="1" type="ORF">UFOVP132_211</name>
</gene>
<evidence type="ECO:0000313" key="1">
    <source>
        <dbReference type="EMBL" id="CAB4131688.1"/>
    </source>
</evidence>